<evidence type="ECO:0000256" key="9">
    <source>
        <dbReference type="SAM" id="MobiDB-lite"/>
    </source>
</evidence>
<gene>
    <name evidence="12" type="ORF">SYNPS1DRAFT_24019</name>
</gene>
<evidence type="ECO:0000259" key="11">
    <source>
        <dbReference type="Pfam" id="PF14360"/>
    </source>
</evidence>
<dbReference type="InterPro" id="IPR045221">
    <property type="entry name" value="Sphingomyelin_synth-like"/>
</dbReference>
<keyword evidence="3" id="KW-0808">Transferase</keyword>
<dbReference type="GO" id="GO:0005789">
    <property type="term" value="C:endoplasmic reticulum membrane"/>
    <property type="evidence" value="ECO:0007669"/>
    <property type="project" value="TreeGrafter"/>
</dbReference>
<feature type="transmembrane region" description="Helical" evidence="10">
    <location>
        <begin position="182"/>
        <end position="203"/>
    </location>
</feature>
<keyword evidence="4 10" id="KW-0812">Transmembrane</keyword>
<evidence type="ECO:0000256" key="6">
    <source>
        <dbReference type="ARBA" id="ARBA00022989"/>
    </source>
</evidence>
<evidence type="ECO:0000256" key="3">
    <source>
        <dbReference type="ARBA" id="ARBA00022679"/>
    </source>
</evidence>
<evidence type="ECO:0000256" key="1">
    <source>
        <dbReference type="ARBA" id="ARBA00004141"/>
    </source>
</evidence>
<dbReference type="InterPro" id="IPR025749">
    <property type="entry name" value="Sphingomyelin_synth-like_dom"/>
</dbReference>
<keyword evidence="6 10" id="KW-1133">Transmembrane helix</keyword>
<dbReference type="GO" id="GO:0047493">
    <property type="term" value="F:ceramide cholinephosphotransferase activity"/>
    <property type="evidence" value="ECO:0007669"/>
    <property type="project" value="TreeGrafter"/>
</dbReference>
<reference evidence="13" key="1">
    <citation type="journal article" date="2018" name="Nat. Microbiol.">
        <title>Leveraging single-cell genomics to expand the fungal tree of life.</title>
        <authorList>
            <person name="Ahrendt S.R."/>
            <person name="Quandt C.A."/>
            <person name="Ciobanu D."/>
            <person name="Clum A."/>
            <person name="Salamov A."/>
            <person name="Andreopoulos B."/>
            <person name="Cheng J.F."/>
            <person name="Woyke T."/>
            <person name="Pelin A."/>
            <person name="Henrissat B."/>
            <person name="Reynolds N.K."/>
            <person name="Benny G.L."/>
            <person name="Smith M.E."/>
            <person name="James T.Y."/>
            <person name="Grigoriev I.V."/>
        </authorList>
    </citation>
    <scope>NUCLEOTIDE SEQUENCE [LARGE SCALE GENOMIC DNA]</scope>
    <source>
        <strain evidence="13">Benny S71-1</strain>
    </source>
</reference>
<feature type="domain" description="Sphingomyelin synthase-like" evidence="11">
    <location>
        <begin position="154"/>
        <end position="225"/>
    </location>
</feature>
<keyword evidence="5" id="KW-0746">Sphingolipid metabolism</keyword>
<dbReference type="OrthoDB" id="422827at2759"/>
<feature type="compositionally biased region" description="Low complexity" evidence="9">
    <location>
        <begin position="315"/>
        <end position="326"/>
    </location>
</feature>
<feature type="transmembrane region" description="Helical" evidence="10">
    <location>
        <begin position="210"/>
        <end position="230"/>
    </location>
</feature>
<feature type="transmembrane region" description="Helical" evidence="10">
    <location>
        <begin position="157"/>
        <end position="176"/>
    </location>
</feature>
<evidence type="ECO:0000256" key="10">
    <source>
        <dbReference type="SAM" id="Phobius"/>
    </source>
</evidence>
<organism evidence="12 13">
    <name type="scientific">Syncephalis pseudoplumigaleata</name>
    <dbReference type="NCBI Taxonomy" id="1712513"/>
    <lineage>
        <taxon>Eukaryota</taxon>
        <taxon>Fungi</taxon>
        <taxon>Fungi incertae sedis</taxon>
        <taxon>Zoopagomycota</taxon>
        <taxon>Zoopagomycotina</taxon>
        <taxon>Zoopagomycetes</taxon>
        <taxon>Zoopagales</taxon>
        <taxon>Piptocephalidaceae</taxon>
        <taxon>Syncephalis</taxon>
    </lineage>
</organism>
<comment type="similarity">
    <text evidence="2">Belongs to the sphingomyelin synthase family.</text>
</comment>
<keyword evidence="8 10" id="KW-0472">Membrane</keyword>
<dbReference type="GO" id="GO:0000139">
    <property type="term" value="C:Golgi membrane"/>
    <property type="evidence" value="ECO:0007669"/>
    <property type="project" value="TreeGrafter"/>
</dbReference>
<evidence type="ECO:0000256" key="4">
    <source>
        <dbReference type="ARBA" id="ARBA00022692"/>
    </source>
</evidence>
<keyword evidence="13" id="KW-1185">Reference proteome</keyword>
<feature type="region of interest" description="Disordered" evidence="9">
    <location>
        <begin position="307"/>
        <end position="336"/>
    </location>
</feature>
<keyword evidence="7" id="KW-0443">Lipid metabolism</keyword>
<sequence length="336" mass="37379">MNKEKIEHLRTRIASHFRQRYEFDRVTVSLTLGCAILTAICYWLMNVMANVASIRSPDNRVVAPLPDAGFEKIGKIAALYLTDLFDAIAILPAVIFLLCVHRTPLACAVQTLIACSIGCILRITTVAITSFPDPRLDCERVTGSPFHSVSLHRCGDAMYSGHTMLFVLGALIWTSFSPLTWLYRAITVFFWGCAVGGGVIIIANRSHYTVDVLVACYVMVGAWYFVQWWWHQWVVVPNRLVTLRFPHGHLYDQRGCKLTTVAAASHHHHSTMTSADLTYRHQQHTHDTNSATEHSLPMTMQDVTVPPLNGQGNFSSAPAIPSPSASRPEVTIHQAA</sequence>
<evidence type="ECO:0000313" key="13">
    <source>
        <dbReference type="Proteomes" id="UP000278143"/>
    </source>
</evidence>
<dbReference type="GO" id="GO:0046513">
    <property type="term" value="P:ceramide biosynthetic process"/>
    <property type="evidence" value="ECO:0007669"/>
    <property type="project" value="TreeGrafter"/>
</dbReference>
<dbReference type="EMBL" id="KZ990597">
    <property type="protein sequence ID" value="RKP23903.1"/>
    <property type="molecule type" value="Genomic_DNA"/>
</dbReference>
<evidence type="ECO:0000256" key="7">
    <source>
        <dbReference type="ARBA" id="ARBA00023098"/>
    </source>
</evidence>
<feature type="transmembrane region" description="Helical" evidence="10">
    <location>
        <begin position="26"/>
        <end position="45"/>
    </location>
</feature>
<evidence type="ECO:0000256" key="8">
    <source>
        <dbReference type="ARBA" id="ARBA00023136"/>
    </source>
</evidence>
<feature type="transmembrane region" description="Helical" evidence="10">
    <location>
        <begin position="77"/>
        <end position="100"/>
    </location>
</feature>
<dbReference type="Proteomes" id="UP000278143">
    <property type="component" value="Unassembled WGS sequence"/>
</dbReference>
<dbReference type="Pfam" id="PF14360">
    <property type="entry name" value="PAP2_C"/>
    <property type="match status" value="1"/>
</dbReference>
<evidence type="ECO:0000256" key="2">
    <source>
        <dbReference type="ARBA" id="ARBA00005441"/>
    </source>
</evidence>
<accession>A0A4P9YV29</accession>
<dbReference type="GO" id="GO:0033188">
    <property type="term" value="F:sphingomyelin synthase activity"/>
    <property type="evidence" value="ECO:0007669"/>
    <property type="project" value="TreeGrafter"/>
</dbReference>
<dbReference type="PANTHER" id="PTHR21290">
    <property type="entry name" value="SPHINGOMYELIN SYNTHETASE"/>
    <property type="match status" value="1"/>
</dbReference>
<proteinExistence type="inferred from homology"/>
<dbReference type="AlphaFoldDB" id="A0A4P9YV29"/>
<name>A0A4P9YV29_9FUNG</name>
<evidence type="ECO:0000256" key="5">
    <source>
        <dbReference type="ARBA" id="ARBA00022919"/>
    </source>
</evidence>
<protein>
    <submittedName>
        <fullName evidence="12">PAP2 superfamily C-terminal-domain-containing protein</fullName>
    </submittedName>
</protein>
<dbReference type="PANTHER" id="PTHR21290:SF25">
    <property type="entry name" value="SPHINGOMYELIN SYNTHASE-RELATED PROTEIN 1"/>
    <property type="match status" value="1"/>
</dbReference>
<comment type="subcellular location">
    <subcellularLocation>
        <location evidence="1">Membrane</location>
        <topology evidence="1">Multi-pass membrane protein</topology>
    </subcellularLocation>
</comment>
<evidence type="ECO:0000313" key="12">
    <source>
        <dbReference type="EMBL" id="RKP23903.1"/>
    </source>
</evidence>
<dbReference type="GO" id="GO:0005886">
    <property type="term" value="C:plasma membrane"/>
    <property type="evidence" value="ECO:0007669"/>
    <property type="project" value="TreeGrafter"/>
</dbReference>